<feature type="domain" description="Lnb-like transmembrane" evidence="3">
    <location>
        <begin position="229"/>
        <end position="332"/>
    </location>
</feature>
<keyword evidence="1" id="KW-0812">Transmembrane</keyword>
<comment type="caution">
    <text evidence="4">The sequence shown here is derived from an EMBL/GenBank/DDBJ whole genome shotgun (WGS) entry which is preliminary data.</text>
</comment>
<evidence type="ECO:0000313" key="5">
    <source>
        <dbReference type="Proteomes" id="UP000267049"/>
    </source>
</evidence>
<organism evidence="4 5">
    <name type="scientific">Montanilutibacter psychrotolerans</name>
    <dbReference type="NCBI Taxonomy" id="1327343"/>
    <lineage>
        <taxon>Bacteria</taxon>
        <taxon>Pseudomonadati</taxon>
        <taxon>Pseudomonadota</taxon>
        <taxon>Gammaproteobacteria</taxon>
        <taxon>Lysobacterales</taxon>
        <taxon>Lysobacteraceae</taxon>
        <taxon>Montanilutibacter</taxon>
    </lineage>
</organism>
<evidence type="ECO:0000259" key="2">
    <source>
        <dbReference type="Pfam" id="PF13387"/>
    </source>
</evidence>
<evidence type="ECO:0000259" key="3">
    <source>
        <dbReference type="Pfam" id="PF25221"/>
    </source>
</evidence>
<keyword evidence="5" id="KW-1185">Reference proteome</keyword>
<protein>
    <submittedName>
        <fullName evidence="4">DUF4105 domain-containing protein</fullName>
    </submittedName>
</protein>
<feature type="transmembrane region" description="Helical" evidence="1">
    <location>
        <begin position="221"/>
        <end position="238"/>
    </location>
</feature>
<name>A0A3M8T4Y8_9GAMM</name>
<dbReference type="InterPro" id="IPR057436">
    <property type="entry name" value="5TMH_Lnb"/>
</dbReference>
<accession>A0A3M8T4Y8</accession>
<reference evidence="4 5" key="1">
    <citation type="submission" date="2018-11" db="EMBL/GenBank/DDBJ databases">
        <title>Lysobacter cryohumiis sp. nov., isolated from soil in the Tianshan Mountains, Xinjiang, China.</title>
        <authorList>
            <person name="Luo Y."/>
            <person name="Sheng H."/>
        </authorList>
    </citation>
    <scope>NUCLEOTIDE SEQUENCE [LARGE SCALE GENOMIC DNA]</scope>
    <source>
        <strain evidence="4 5">ZS60</strain>
    </source>
</reference>
<sequence length="370" mass="42004">MLPGEIFWERFGHDALVVFDPASGQATSYNFGFFDPGEEDFIGRFVRGDMRYRLVALPFEEDLAHYRKAGRGVGLQWLDLDEASARELAAALAENARPENAQYRYDYFLDNCSTRVRDAIDRTIDGGLRRQIEGRSHGSTYRSEALRLASPAPWMWLGFDVGLGPAADEPQPLWAEAFVPMRLSAALRETRLADGRPLVTEERTLLPHMLQPEPQEAPLRWWRWAACGLVLGLAAATLGRRHRRWLAALALPFWWLCGALGALMLFIWFGTEHRFGWANQNLLVMSPLCWWLLLGGWRELRGRDGGRWFRRALALVAIGTVLGLFFHWLQAVPQQNGHWIVLLLPLHAGLWWAFSRRTVETGTAEGPASS</sequence>
<dbReference type="EMBL" id="RIBS01000001">
    <property type="protein sequence ID" value="RNF86534.1"/>
    <property type="molecule type" value="Genomic_DNA"/>
</dbReference>
<evidence type="ECO:0000313" key="4">
    <source>
        <dbReference type="EMBL" id="RNF86534.1"/>
    </source>
</evidence>
<feature type="domain" description="Lnb N-terminal periplasmic" evidence="2">
    <location>
        <begin position="8"/>
        <end position="128"/>
    </location>
</feature>
<keyword evidence="1" id="KW-1133">Transmembrane helix</keyword>
<evidence type="ECO:0000256" key="1">
    <source>
        <dbReference type="SAM" id="Phobius"/>
    </source>
</evidence>
<gene>
    <name evidence="4" type="ORF">EER27_01515</name>
</gene>
<dbReference type="OrthoDB" id="319167at2"/>
<dbReference type="AlphaFoldDB" id="A0A3M8T4Y8"/>
<keyword evidence="1" id="KW-0472">Membrane</keyword>
<proteinExistence type="predicted"/>
<feature type="transmembrane region" description="Helical" evidence="1">
    <location>
        <begin position="245"/>
        <end position="270"/>
    </location>
</feature>
<dbReference type="Pfam" id="PF13387">
    <property type="entry name" value="Lnb_N"/>
    <property type="match status" value="1"/>
</dbReference>
<feature type="transmembrane region" description="Helical" evidence="1">
    <location>
        <begin position="282"/>
        <end position="300"/>
    </location>
</feature>
<feature type="transmembrane region" description="Helical" evidence="1">
    <location>
        <begin position="337"/>
        <end position="354"/>
    </location>
</feature>
<dbReference type="Proteomes" id="UP000267049">
    <property type="component" value="Unassembled WGS sequence"/>
</dbReference>
<feature type="transmembrane region" description="Helical" evidence="1">
    <location>
        <begin position="312"/>
        <end position="331"/>
    </location>
</feature>
<dbReference type="InterPro" id="IPR025178">
    <property type="entry name" value="Lnb_N"/>
</dbReference>
<dbReference type="Pfam" id="PF25221">
    <property type="entry name" value="5TMH_Lnb"/>
    <property type="match status" value="1"/>
</dbReference>